<proteinExistence type="predicted"/>
<evidence type="ECO:0000313" key="2">
    <source>
        <dbReference type="Proteomes" id="UP001205486"/>
    </source>
</evidence>
<sequence length="79" mass="8947">MRATLTALALICSCVAANASDWDHRHPFCMILFTPVVHNDCSFASIEQCMARVKGLPAQCQRNPYFTGTQSNRSRRRHH</sequence>
<dbReference type="Proteomes" id="UP001205486">
    <property type="component" value="Unassembled WGS sequence"/>
</dbReference>
<name>A0ACC6AE11_NITWI</name>
<organism evidence="1 2">
    <name type="scientific">Nitrobacter winogradskyi</name>
    <name type="common">Nitrobacter agilis</name>
    <dbReference type="NCBI Taxonomy" id="913"/>
    <lineage>
        <taxon>Bacteria</taxon>
        <taxon>Pseudomonadati</taxon>
        <taxon>Pseudomonadota</taxon>
        <taxon>Alphaproteobacteria</taxon>
        <taxon>Hyphomicrobiales</taxon>
        <taxon>Nitrobacteraceae</taxon>
        <taxon>Nitrobacter</taxon>
    </lineage>
</organism>
<dbReference type="EMBL" id="JALJZS010000001">
    <property type="protein sequence ID" value="MCP1998058.1"/>
    <property type="molecule type" value="Genomic_DNA"/>
</dbReference>
<accession>A0ACC6AE11</accession>
<evidence type="ECO:0000313" key="1">
    <source>
        <dbReference type="EMBL" id="MCP1998058.1"/>
    </source>
</evidence>
<protein>
    <submittedName>
        <fullName evidence="1">Uncharacterized protein</fullName>
    </submittedName>
</protein>
<reference evidence="1" key="1">
    <citation type="submission" date="2022-03" db="EMBL/GenBank/DDBJ databases">
        <title>Interactions between chemoautotrophic and heterotrophic bacteria.</title>
        <authorList>
            <person name="Santoro A."/>
        </authorList>
    </citation>
    <scope>NUCLEOTIDE SEQUENCE</scope>
    <source>
        <strain evidence="1">Nb-106</strain>
    </source>
</reference>
<keyword evidence="2" id="KW-1185">Reference proteome</keyword>
<gene>
    <name evidence="1" type="ORF">J2S34_000480</name>
</gene>
<comment type="caution">
    <text evidence="1">The sequence shown here is derived from an EMBL/GenBank/DDBJ whole genome shotgun (WGS) entry which is preliminary data.</text>
</comment>